<evidence type="ECO:0000313" key="10">
    <source>
        <dbReference type="RefSeq" id="XP_028282068.1"/>
    </source>
</evidence>
<reference evidence="9 10" key="1">
    <citation type="submission" date="2025-04" db="UniProtKB">
        <authorList>
            <consortium name="RefSeq"/>
        </authorList>
    </citation>
    <scope>IDENTIFICATION</scope>
</reference>
<dbReference type="InterPro" id="IPR007110">
    <property type="entry name" value="Ig-like_dom"/>
</dbReference>
<dbReference type="Gene3D" id="2.60.40.10">
    <property type="entry name" value="Immunoglobulins"/>
    <property type="match status" value="2"/>
</dbReference>
<dbReference type="PROSITE" id="PS50835">
    <property type="entry name" value="IG_LIKE"/>
    <property type="match status" value="1"/>
</dbReference>
<dbReference type="GeneID" id="114448981"/>
<dbReference type="RefSeq" id="XP_028282067.1">
    <property type="nucleotide sequence ID" value="XM_028426266.1"/>
</dbReference>
<keyword evidence="5" id="KW-1133">Transmembrane helix</keyword>
<dbReference type="InterPro" id="IPR036179">
    <property type="entry name" value="Ig-like_dom_sf"/>
</dbReference>
<keyword evidence="6" id="KW-0732">Signal</keyword>
<dbReference type="OrthoDB" id="10039395at2759"/>
<dbReference type="GO" id="GO:0016020">
    <property type="term" value="C:membrane"/>
    <property type="evidence" value="ECO:0007669"/>
    <property type="project" value="UniProtKB-SubCell"/>
</dbReference>
<sequence>MDRDRNMMMMMLFLLLAAVCSPVFSDEWRATVVSQINALVSSCVVVPCTFTHSGGTLPGSRLRGLWHKQSREELIYYEDQTRILDNFKERTKILGDLGQGNCTLEITQVRNHDNGPFCFRVELAIDEKNKPTKEMFSFVEQCVTLNMLLDAPKPTVTHPKTAYEGKPYTITCSVTHTCPSHPPQIKWSLKTAEDITVIHKNQQSGNWEVQSILTLVPKEKDDHTEITCTAEFNGQKTSSETLTLYVKRAESYNHIIIPTVVGIGAALVFGVACIFMAKKYKGRIAELQNQDGSAWNRLSRLSRRFHSGGSGPSRSDQRRSIWSRFSRRHRGDVVEFGQGPNNMRSCADQKASKPRFPSPKSQPKSCNYKEDNNDGDDYINTADLNIYGNI</sequence>
<evidence type="ECO:0000256" key="1">
    <source>
        <dbReference type="ARBA" id="ARBA00004167"/>
    </source>
</evidence>
<keyword evidence="8" id="KW-1185">Reference proteome</keyword>
<accession>A0A6P7JYL1</accession>
<evidence type="ECO:0000256" key="5">
    <source>
        <dbReference type="SAM" id="Phobius"/>
    </source>
</evidence>
<dbReference type="SUPFAM" id="SSF48726">
    <property type="entry name" value="Immunoglobulin"/>
    <property type="match status" value="2"/>
</dbReference>
<comment type="subcellular location">
    <subcellularLocation>
        <location evidence="1">Membrane</location>
        <topology evidence="1">Single-pass membrane protein</topology>
    </subcellularLocation>
</comment>
<keyword evidence="5" id="KW-0812">Transmembrane</keyword>
<feature type="region of interest" description="Disordered" evidence="4">
    <location>
        <begin position="333"/>
        <end position="374"/>
    </location>
</feature>
<dbReference type="PANTHER" id="PTHR46484:SF7">
    <property type="entry name" value="MYELIN-ASSOCIATED GLYCOPROTEIN-LIKE-RELATED"/>
    <property type="match status" value="1"/>
</dbReference>
<dbReference type="InterPro" id="IPR013162">
    <property type="entry name" value="CD80_C2-set"/>
</dbReference>
<dbReference type="Pfam" id="PF08205">
    <property type="entry name" value="C2-set_2"/>
    <property type="match status" value="1"/>
</dbReference>
<keyword evidence="2 5" id="KW-0472">Membrane</keyword>
<feature type="transmembrane region" description="Helical" evidence="5">
    <location>
        <begin position="255"/>
        <end position="277"/>
    </location>
</feature>
<dbReference type="InterPro" id="IPR013783">
    <property type="entry name" value="Ig-like_fold"/>
</dbReference>
<dbReference type="PANTHER" id="PTHR46484">
    <property type="entry name" value="SI:CH211-171H4.5-RELATED"/>
    <property type="match status" value="1"/>
</dbReference>
<gene>
    <name evidence="9 10" type="primary">LOC114448981</name>
</gene>
<evidence type="ECO:0000256" key="2">
    <source>
        <dbReference type="ARBA" id="ARBA00023136"/>
    </source>
</evidence>
<evidence type="ECO:0000256" key="3">
    <source>
        <dbReference type="ARBA" id="ARBA00023157"/>
    </source>
</evidence>
<feature type="domain" description="Ig-like" evidence="7">
    <location>
        <begin position="154"/>
        <end position="243"/>
    </location>
</feature>
<proteinExistence type="predicted"/>
<evidence type="ECO:0000313" key="9">
    <source>
        <dbReference type="RefSeq" id="XP_028282067.1"/>
    </source>
</evidence>
<evidence type="ECO:0000313" key="8">
    <source>
        <dbReference type="Proteomes" id="UP000515145"/>
    </source>
</evidence>
<protein>
    <submittedName>
        <fullName evidence="9 10">Myeloid cell surface antigen CD33-like</fullName>
    </submittedName>
</protein>
<feature type="signal peptide" evidence="6">
    <location>
        <begin position="1"/>
        <end position="25"/>
    </location>
</feature>
<dbReference type="InterPro" id="IPR003599">
    <property type="entry name" value="Ig_sub"/>
</dbReference>
<name>A0A6P7JYL1_9TELE</name>
<evidence type="ECO:0000256" key="6">
    <source>
        <dbReference type="SAM" id="SignalP"/>
    </source>
</evidence>
<evidence type="ECO:0000259" key="7">
    <source>
        <dbReference type="PROSITE" id="PS50835"/>
    </source>
</evidence>
<evidence type="ECO:0000256" key="4">
    <source>
        <dbReference type="SAM" id="MobiDB-lite"/>
    </source>
</evidence>
<feature type="chain" id="PRO_5044651375" evidence="6">
    <location>
        <begin position="26"/>
        <end position="390"/>
    </location>
</feature>
<dbReference type="SMART" id="SM00409">
    <property type="entry name" value="IG"/>
    <property type="match status" value="2"/>
</dbReference>
<dbReference type="RefSeq" id="XP_028282068.1">
    <property type="nucleotide sequence ID" value="XM_028426267.1"/>
</dbReference>
<organism evidence="8 10">
    <name type="scientific">Parambassis ranga</name>
    <name type="common">Indian glassy fish</name>
    <dbReference type="NCBI Taxonomy" id="210632"/>
    <lineage>
        <taxon>Eukaryota</taxon>
        <taxon>Metazoa</taxon>
        <taxon>Chordata</taxon>
        <taxon>Craniata</taxon>
        <taxon>Vertebrata</taxon>
        <taxon>Euteleostomi</taxon>
        <taxon>Actinopterygii</taxon>
        <taxon>Neopterygii</taxon>
        <taxon>Teleostei</taxon>
        <taxon>Neoteleostei</taxon>
        <taxon>Acanthomorphata</taxon>
        <taxon>Ovalentaria</taxon>
        <taxon>Ambassidae</taxon>
        <taxon>Parambassis</taxon>
    </lineage>
</organism>
<keyword evidence="3" id="KW-1015">Disulfide bond</keyword>
<dbReference type="AlphaFoldDB" id="A0A6P7JYL1"/>
<dbReference type="Proteomes" id="UP000515145">
    <property type="component" value="Chromosome 16"/>
</dbReference>